<evidence type="ECO:0000256" key="5">
    <source>
        <dbReference type="ARBA" id="ARBA00023014"/>
    </source>
</evidence>
<dbReference type="InterPro" id="IPR001055">
    <property type="entry name" value="Adrenodoxin-like"/>
</dbReference>
<comment type="similarity">
    <text evidence="1">Belongs to the adrenodoxin/putidaredoxin family.</text>
</comment>
<evidence type="ECO:0000256" key="6">
    <source>
        <dbReference type="ARBA" id="ARBA00034078"/>
    </source>
</evidence>
<evidence type="ECO:0000256" key="2">
    <source>
        <dbReference type="ARBA" id="ARBA00022714"/>
    </source>
</evidence>
<dbReference type="Pfam" id="PF00111">
    <property type="entry name" value="Fer2"/>
    <property type="match status" value="1"/>
</dbReference>
<dbReference type="Proteomes" id="UP001611415">
    <property type="component" value="Unassembled WGS sequence"/>
</dbReference>
<dbReference type="RefSeq" id="WP_397094327.1">
    <property type="nucleotide sequence ID" value="NZ_JBEYCD010000017.1"/>
</dbReference>
<dbReference type="Gene3D" id="3.10.20.30">
    <property type="match status" value="1"/>
</dbReference>
<name>A0ABW7X7A0_9NOCA</name>
<comment type="cofactor">
    <cofactor evidence="6">
        <name>[2Fe-2S] cluster</name>
        <dbReference type="ChEBI" id="CHEBI:190135"/>
    </cofactor>
</comment>
<protein>
    <submittedName>
        <fullName evidence="8">2Fe-2S iron-sulfur cluster-binding protein</fullName>
    </submittedName>
</protein>
<evidence type="ECO:0000256" key="3">
    <source>
        <dbReference type="ARBA" id="ARBA00022723"/>
    </source>
</evidence>
<dbReference type="PANTHER" id="PTHR23426:SF65">
    <property type="entry name" value="FERREDOXIN-2, MITOCHONDRIAL"/>
    <property type="match status" value="1"/>
</dbReference>
<keyword evidence="4" id="KW-0408">Iron</keyword>
<gene>
    <name evidence="8" type="ORF">ACH49W_26790</name>
</gene>
<reference evidence="8 9" key="1">
    <citation type="submission" date="2024-10" db="EMBL/GenBank/DDBJ databases">
        <title>The Natural Products Discovery Center: Release of the First 8490 Sequenced Strains for Exploring Actinobacteria Biosynthetic Diversity.</title>
        <authorList>
            <person name="Kalkreuter E."/>
            <person name="Kautsar S.A."/>
            <person name="Yang D."/>
            <person name="Bader C.D."/>
            <person name="Teijaro C.N."/>
            <person name="Fluegel L."/>
            <person name="Davis C.M."/>
            <person name="Simpson J.R."/>
            <person name="Lauterbach L."/>
            <person name="Steele A.D."/>
            <person name="Gui C."/>
            <person name="Meng S."/>
            <person name="Li G."/>
            <person name="Viehrig K."/>
            <person name="Ye F."/>
            <person name="Su P."/>
            <person name="Kiefer A.F."/>
            <person name="Nichols A."/>
            <person name="Cepeda A.J."/>
            <person name="Yan W."/>
            <person name="Fan B."/>
            <person name="Jiang Y."/>
            <person name="Adhikari A."/>
            <person name="Zheng C.-J."/>
            <person name="Schuster L."/>
            <person name="Cowan T.M."/>
            <person name="Smanski M.J."/>
            <person name="Chevrette M.G."/>
            <person name="De Carvalho L.P.S."/>
            <person name="Shen B."/>
        </authorList>
    </citation>
    <scope>NUCLEOTIDE SEQUENCE [LARGE SCALE GENOMIC DNA]</scope>
    <source>
        <strain evidence="8 9">NPDC019275</strain>
    </source>
</reference>
<dbReference type="PRINTS" id="PR00355">
    <property type="entry name" value="ADRENODOXIN"/>
</dbReference>
<keyword evidence="9" id="KW-1185">Reference proteome</keyword>
<sequence length="103" mass="10868">MVFVQPDGSKQEVDAVDGQSVMQVARAGLVPGIVAECGGELSCATCHVFVGEPWSGLLPERSEEEADMLEVAAEEPTECSRLSCQVKFDAALDGMVVTVPKAQ</sequence>
<dbReference type="SUPFAM" id="SSF54292">
    <property type="entry name" value="2Fe-2S ferredoxin-like"/>
    <property type="match status" value="1"/>
</dbReference>
<keyword evidence="5" id="KW-0411">Iron-sulfur</keyword>
<evidence type="ECO:0000313" key="8">
    <source>
        <dbReference type="EMBL" id="MFI2477006.1"/>
    </source>
</evidence>
<keyword evidence="2" id="KW-0001">2Fe-2S</keyword>
<keyword evidence="3" id="KW-0479">Metal-binding</keyword>
<dbReference type="InterPro" id="IPR001041">
    <property type="entry name" value="2Fe-2S_ferredoxin-type"/>
</dbReference>
<evidence type="ECO:0000256" key="1">
    <source>
        <dbReference type="ARBA" id="ARBA00010914"/>
    </source>
</evidence>
<comment type="caution">
    <text evidence="8">The sequence shown here is derived from an EMBL/GenBank/DDBJ whole genome shotgun (WGS) entry which is preliminary data.</text>
</comment>
<proteinExistence type="inferred from homology"/>
<dbReference type="EMBL" id="JBIRYO010000020">
    <property type="protein sequence ID" value="MFI2477006.1"/>
    <property type="molecule type" value="Genomic_DNA"/>
</dbReference>
<accession>A0ABW7X7A0</accession>
<dbReference type="CDD" id="cd00207">
    <property type="entry name" value="fer2"/>
    <property type="match status" value="1"/>
</dbReference>
<dbReference type="InterPro" id="IPR036010">
    <property type="entry name" value="2Fe-2S_ferredoxin-like_sf"/>
</dbReference>
<feature type="domain" description="2Fe-2S ferredoxin-type" evidence="7">
    <location>
        <begin position="1"/>
        <end position="103"/>
    </location>
</feature>
<evidence type="ECO:0000313" key="9">
    <source>
        <dbReference type="Proteomes" id="UP001611415"/>
    </source>
</evidence>
<dbReference type="InterPro" id="IPR012675">
    <property type="entry name" value="Beta-grasp_dom_sf"/>
</dbReference>
<evidence type="ECO:0000256" key="4">
    <source>
        <dbReference type="ARBA" id="ARBA00023004"/>
    </source>
</evidence>
<dbReference type="PROSITE" id="PS51085">
    <property type="entry name" value="2FE2S_FER_2"/>
    <property type="match status" value="1"/>
</dbReference>
<evidence type="ECO:0000259" key="7">
    <source>
        <dbReference type="PROSITE" id="PS51085"/>
    </source>
</evidence>
<organism evidence="8 9">
    <name type="scientific">Nocardia xishanensis</name>
    <dbReference type="NCBI Taxonomy" id="238964"/>
    <lineage>
        <taxon>Bacteria</taxon>
        <taxon>Bacillati</taxon>
        <taxon>Actinomycetota</taxon>
        <taxon>Actinomycetes</taxon>
        <taxon>Mycobacteriales</taxon>
        <taxon>Nocardiaceae</taxon>
        <taxon>Nocardia</taxon>
    </lineage>
</organism>
<dbReference type="PANTHER" id="PTHR23426">
    <property type="entry name" value="FERREDOXIN/ADRENODOXIN"/>
    <property type="match status" value="1"/>
</dbReference>